<dbReference type="STRING" id="655815.ZPR_4387"/>
<dbReference type="Proteomes" id="UP000001654">
    <property type="component" value="Chromosome"/>
</dbReference>
<evidence type="ECO:0000313" key="3">
    <source>
        <dbReference type="Proteomes" id="UP000001654"/>
    </source>
</evidence>
<protein>
    <submittedName>
        <fullName evidence="2">Secreted protein</fullName>
    </submittedName>
</protein>
<dbReference type="Gene3D" id="2.40.160.20">
    <property type="match status" value="1"/>
</dbReference>
<dbReference type="EMBL" id="CP001650">
    <property type="protein sequence ID" value="ADF54689.1"/>
    <property type="molecule type" value="Genomic_DNA"/>
</dbReference>
<keyword evidence="3" id="KW-1185">Reference proteome</keyword>
<dbReference type="InterPro" id="IPR011250">
    <property type="entry name" value="OMP/PagP_B-barrel"/>
</dbReference>
<dbReference type="RefSeq" id="WP_013073749.1">
    <property type="nucleotide sequence ID" value="NC_014041.1"/>
</dbReference>
<dbReference type="AlphaFoldDB" id="D5BC63"/>
<dbReference type="HOGENOM" id="CLU_2332985_0_0_10"/>
<dbReference type="OrthoDB" id="947434at2"/>
<dbReference type="SUPFAM" id="SSF56925">
    <property type="entry name" value="OMPA-like"/>
    <property type="match status" value="1"/>
</dbReference>
<organism evidence="2 3">
    <name type="scientific">Zunongwangia profunda (strain DSM 18752 / CCTCC AB 206139 / SM-A87)</name>
    <name type="common">Wangia profunda</name>
    <dbReference type="NCBI Taxonomy" id="655815"/>
    <lineage>
        <taxon>Bacteria</taxon>
        <taxon>Pseudomonadati</taxon>
        <taxon>Bacteroidota</taxon>
        <taxon>Flavobacteriia</taxon>
        <taxon>Flavobacteriales</taxon>
        <taxon>Flavobacteriaceae</taxon>
        <taxon>Zunongwangia</taxon>
    </lineage>
</organism>
<evidence type="ECO:0000313" key="2">
    <source>
        <dbReference type="EMBL" id="ADF54689.1"/>
    </source>
</evidence>
<reference evidence="2 3" key="1">
    <citation type="journal article" date="2010" name="BMC Genomics">
        <title>The complete genome of Zunongwangia profunda SM-A87 reveals its adaptation to the deep-sea environment and ecological role in sedimentary organic nitrogen degradation.</title>
        <authorList>
            <person name="Qin Q.L."/>
            <person name="Zhang X.Y."/>
            <person name="Wang X.M."/>
            <person name="Liu G.M."/>
            <person name="Chen X.L."/>
            <person name="Xie B.B."/>
            <person name="Dang H.Y."/>
            <person name="Zhou B.C."/>
            <person name="Yu J."/>
            <person name="Zhang Y.Z."/>
        </authorList>
    </citation>
    <scope>NUCLEOTIDE SEQUENCE [LARGE SCALE GENOMIC DNA]</scope>
    <source>
        <strain evidence="3">DSM 18752 / CCTCC AB 206139 / SM-A87</strain>
    </source>
</reference>
<dbReference type="KEGG" id="zpr:ZPR_4387"/>
<accession>D5BC63</accession>
<feature type="domain" description="Outer membrane protein beta-barrel" evidence="1">
    <location>
        <begin position="6"/>
        <end position="68"/>
    </location>
</feature>
<proteinExistence type="predicted"/>
<dbReference type="eggNOG" id="COG3637">
    <property type="taxonomic scope" value="Bacteria"/>
</dbReference>
<sequence>MRIKETSFLTVPVLAQYYIEDSGFFVQAGPQANFILEDVNINTVGLDAAFGVGYHIDEHFFLDARYAFEATNRYSGDDYFDDIKARLNTLNIRIGYKF</sequence>
<name>D5BC63_ZUNPS</name>
<dbReference type="Pfam" id="PF13568">
    <property type="entry name" value="OMP_b-brl_2"/>
    <property type="match status" value="1"/>
</dbReference>
<gene>
    <name evidence="2" type="ordered locus">ZPR_4387</name>
</gene>
<dbReference type="InterPro" id="IPR025665">
    <property type="entry name" value="Beta-barrel_OMP_2"/>
</dbReference>
<evidence type="ECO:0000259" key="1">
    <source>
        <dbReference type="Pfam" id="PF13568"/>
    </source>
</evidence>